<sequence length="483" mass="54127">MANTVPVVDPSSVFYIHPSEATTNQLVSVKFNGSGFANWKRSMLLSLSTRNKLGFVNGTILKPDVNDPDYVLWERCNSLVTTWILFNLDETIASSVLYFKTAKDIWKDLEARFGLVSITQVYSLQQQLADISQGKQTVSEFYTAIKAIWDRLDDVDPIPQNTACNCDLSQKIDSQRFGSSNTGNSGQNTRKSKGSNYYCTNCKIPGHSIDRCFKIHGYPAGFQPKERKVAAVSTTEDIAAISTSLSTDQYNTLLHMISNHKGFKVLDISSQKISVSRDIVFHELHFPFHNIAKDTNFYSSNPIYLPTVTEPTSEFYSELFTNAQTGNASQNSNNHINSTNTAEFSTDTADFSTDTSTESSNAGTSANFSNPSIPVRTSSRLKTQPQYLKDYHCHTAFTHHTAFLSKLDHISEPKNYKEAVAHPLWQEAMNKEIEALHKNKTWDLVPLPKGKKAIGHRWVFKVKLRADGSLERCKARLVAKGYN</sequence>
<dbReference type="PANTHER" id="PTHR37610:SF6">
    <property type="entry name" value="GAG-POLYPEPTIDE OF LTR COPIA-TYPE-RELATED"/>
    <property type="match status" value="1"/>
</dbReference>
<organism evidence="4 5">
    <name type="scientific">Daucus carota subsp. sativus</name>
    <name type="common">Carrot</name>
    <dbReference type="NCBI Taxonomy" id="79200"/>
    <lineage>
        <taxon>Eukaryota</taxon>
        <taxon>Viridiplantae</taxon>
        <taxon>Streptophyta</taxon>
        <taxon>Embryophyta</taxon>
        <taxon>Tracheophyta</taxon>
        <taxon>Spermatophyta</taxon>
        <taxon>Magnoliopsida</taxon>
        <taxon>eudicotyledons</taxon>
        <taxon>Gunneridae</taxon>
        <taxon>Pentapetalae</taxon>
        <taxon>asterids</taxon>
        <taxon>campanulids</taxon>
        <taxon>Apiales</taxon>
        <taxon>Apiaceae</taxon>
        <taxon>Apioideae</taxon>
        <taxon>Scandiceae</taxon>
        <taxon>Daucinae</taxon>
        <taxon>Daucus</taxon>
        <taxon>Daucus sect. Daucus</taxon>
    </lineage>
</organism>
<proteinExistence type="predicted"/>
<evidence type="ECO:0008006" key="6">
    <source>
        <dbReference type="Google" id="ProtNLM"/>
    </source>
</evidence>
<feature type="domain" description="Reverse transcriptase Ty1/copia-type" evidence="2">
    <location>
        <begin position="439"/>
        <end position="482"/>
    </location>
</feature>
<reference evidence="4" key="2">
    <citation type="submission" date="2022-03" db="EMBL/GenBank/DDBJ databases">
        <title>Draft title - Genomic analysis of global carrot germplasm unveils the trajectory of domestication and the origin of high carotenoid orange carrot.</title>
        <authorList>
            <person name="Iorizzo M."/>
            <person name="Ellison S."/>
            <person name="Senalik D."/>
            <person name="Macko-Podgorni A."/>
            <person name="Grzebelus D."/>
            <person name="Bostan H."/>
            <person name="Rolling W."/>
            <person name="Curaba J."/>
            <person name="Simon P."/>
        </authorList>
    </citation>
    <scope>NUCLEOTIDE SEQUENCE</scope>
    <source>
        <tissue evidence="4">Leaf</tissue>
    </source>
</reference>
<feature type="domain" description="Retrotransposon Copia-like N-terminal" evidence="3">
    <location>
        <begin position="17"/>
        <end position="64"/>
    </location>
</feature>
<feature type="compositionally biased region" description="Low complexity" evidence="1">
    <location>
        <begin position="346"/>
        <end position="360"/>
    </location>
</feature>
<dbReference type="EMBL" id="CP093347">
    <property type="protein sequence ID" value="WOH02731.1"/>
    <property type="molecule type" value="Genomic_DNA"/>
</dbReference>
<protein>
    <recommendedName>
        <fullName evidence="6">Retrotransposon Copia-like N-terminal domain-containing protein</fullName>
    </recommendedName>
</protein>
<keyword evidence="5" id="KW-1185">Reference proteome</keyword>
<reference evidence="4" key="1">
    <citation type="journal article" date="2016" name="Nat. Genet.">
        <title>A high-quality carrot genome assembly provides new insights into carotenoid accumulation and asterid genome evolution.</title>
        <authorList>
            <person name="Iorizzo M."/>
            <person name="Ellison S."/>
            <person name="Senalik D."/>
            <person name="Zeng P."/>
            <person name="Satapoomin P."/>
            <person name="Huang J."/>
            <person name="Bowman M."/>
            <person name="Iovene M."/>
            <person name="Sanseverino W."/>
            <person name="Cavagnaro P."/>
            <person name="Yildiz M."/>
            <person name="Macko-Podgorni A."/>
            <person name="Moranska E."/>
            <person name="Grzebelus E."/>
            <person name="Grzebelus D."/>
            <person name="Ashrafi H."/>
            <person name="Zheng Z."/>
            <person name="Cheng S."/>
            <person name="Spooner D."/>
            <person name="Van Deynze A."/>
            <person name="Simon P."/>
        </authorList>
    </citation>
    <scope>NUCLEOTIDE SEQUENCE</scope>
    <source>
        <tissue evidence="4">Leaf</tissue>
    </source>
</reference>
<dbReference type="Proteomes" id="UP000077755">
    <property type="component" value="Chromosome 5"/>
</dbReference>
<evidence type="ECO:0000256" key="1">
    <source>
        <dbReference type="SAM" id="MobiDB-lite"/>
    </source>
</evidence>
<evidence type="ECO:0000313" key="5">
    <source>
        <dbReference type="Proteomes" id="UP000077755"/>
    </source>
</evidence>
<feature type="region of interest" description="Disordered" evidence="1">
    <location>
        <begin position="346"/>
        <end position="376"/>
    </location>
</feature>
<evidence type="ECO:0000259" key="3">
    <source>
        <dbReference type="Pfam" id="PF14244"/>
    </source>
</evidence>
<dbReference type="InterPro" id="IPR013103">
    <property type="entry name" value="RVT_2"/>
</dbReference>
<evidence type="ECO:0000313" key="4">
    <source>
        <dbReference type="EMBL" id="WOH02731.1"/>
    </source>
</evidence>
<dbReference type="InterPro" id="IPR029472">
    <property type="entry name" value="Copia-like_N"/>
</dbReference>
<dbReference type="AlphaFoldDB" id="A0AAF0XAH3"/>
<feature type="compositionally biased region" description="Polar residues" evidence="1">
    <location>
        <begin position="361"/>
        <end position="376"/>
    </location>
</feature>
<dbReference type="Pfam" id="PF07727">
    <property type="entry name" value="RVT_2"/>
    <property type="match status" value="1"/>
</dbReference>
<gene>
    <name evidence="4" type="ORF">DCAR_0522120</name>
</gene>
<evidence type="ECO:0000259" key="2">
    <source>
        <dbReference type="Pfam" id="PF07727"/>
    </source>
</evidence>
<dbReference type="Pfam" id="PF14244">
    <property type="entry name" value="Retrotran_gag_3"/>
    <property type="match status" value="1"/>
</dbReference>
<accession>A0AAF0XAH3</accession>
<name>A0AAF0XAH3_DAUCS</name>
<dbReference type="PANTHER" id="PTHR37610">
    <property type="entry name" value="CCHC-TYPE DOMAIN-CONTAINING PROTEIN"/>
    <property type="match status" value="1"/>
</dbReference>